<evidence type="ECO:0000313" key="1">
    <source>
        <dbReference type="EMBL" id="MBB6145613.1"/>
    </source>
</evidence>
<dbReference type="RefSeq" id="WP_050060664.1">
    <property type="nucleotide sequence ID" value="NZ_JACHEK010000007.1"/>
</dbReference>
<gene>
    <name evidence="1" type="ORF">HNQ77_003574</name>
</gene>
<dbReference type="PANTHER" id="PTHR43235">
    <property type="entry name" value="GLUTAMINE AMIDOTRANSFERASE PB2B2.05-RELATED"/>
    <property type="match status" value="1"/>
</dbReference>
<keyword evidence="1" id="KW-0808">Transferase</keyword>
<protein>
    <submittedName>
        <fullName evidence="1">Putative glutamine amidotransferase</fullName>
    </submittedName>
</protein>
<dbReference type="GO" id="GO:0016740">
    <property type="term" value="F:transferase activity"/>
    <property type="evidence" value="ECO:0007669"/>
    <property type="project" value="UniProtKB-KW"/>
</dbReference>
<dbReference type="SUPFAM" id="SSF52317">
    <property type="entry name" value="Class I glutamine amidotransferase-like"/>
    <property type="match status" value="1"/>
</dbReference>
<dbReference type="GO" id="GO:0006598">
    <property type="term" value="P:polyamine catabolic process"/>
    <property type="evidence" value="ECO:0007669"/>
    <property type="project" value="TreeGrafter"/>
</dbReference>
<dbReference type="EMBL" id="JACHEK010000007">
    <property type="protein sequence ID" value="MBB6145613.1"/>
    <property type="molecule type" value="Genomic_DNA"/>
</dbReference>
<dbReference type="CDD" id="cd01745">
    <property type="entry name" value="GATase1_2"/>
    <property type="match status" value="1"/>
</dbReference>
<evidence type="ECO:0000313" key="2">
    <source>
        <dbReference type="Proteomes" id="UP000538666"/>
    </source>
</evidence>
<dbReference type="GO" id="GO:0005829">
    <property type="term" value="C:cytosol"/>
    <property type="evidence" value="ECO:0007669"/>
    <property type="project" value="TreeGrafter"/>
</dbReference>
<dbReference type="InterPro" id="IPR044668">
    <property type="entry name" value="PuuD-like"/>
</dbReference>
<keyword evidence="2" id="KW-1185">Reference proteome</keyword>
<accession>A0A841JW30</accession>
<organism evidence="1 2">
    <name type="scientific">Silvibacterium bohemicum</name>
    <dbReference type="NCBI Taxonomy" id="1577686"/>
    <lineage>
        <taxon>Bacteria</taxon>
        <taxon>Pseudomonadati</taxon>
        <taxon>Acidobacteriota</taxon>
        <taxon>Terriglobia</taxon>
        <taxon>Terriglobales</taxon>
        <taxon>Acidobacteriaceae</taxon>
        <taxon>Silvibacterium</taxon>
    </lineage>
</organism>
<name>A0A841JW30_9BACT</name>
<dbReference type="InterPro" id="IPR011697">
    <property type="entry name" value="Peptidase_C26"/>
</dbReference>
<dbReference type="PROSITE" id="PS51273">
    <property type="entry name" value="GATASE_TYPE_1"/>
    <property type="match status" value="1"/>
</dbReference>
<dbReference type="AlphaFoldDB" id="A0A841JW30"/>
<reference evidence="1 2" key="1">
    <citation type="submission" date="2020-08" db="EMBL/GenBank/DDBJ databases">
        <title>Genomic Encyclopedia of Type Strains, Phase IV (KMG-IV): sequencing the most valuable type-strain genomes for metagenomic binning, comparative biology and taxonomic classification.</title>
        <authorList>
            <person name="Goeker M."/>
        </authorList>
    </citation>
    <scope>NUCLEOTIDE SEQUENCE [LARGE SCALE GENOMIC DNA]</scope>
    <source>
        <strain evidence="1 2">DSM 103733</strain>
    </source>
</reference>
<dbReference type="GO" id="GO:0033969">
    <property type="term" value="F:gamma-glutamyl-gamma-aminobutyrate hydrolase activity"/>
    <property type="evidence" value="ECO:0007669"/>
    <property type="project" value="TreeGrafter"/>
</dbReference>
<dbReference type="Proteomes" id="UP000538666">
    <property type="component" value="Unassembled WGS sequence"/>
</dbReference>
<dbReference type="OrthoDB" id="9813383at2"/>
<dbReference type="InterPro" id="IPR029062">
    <property type="entry name" value="Class_I_gatase-like"/>
</dbReference>
<dbReference type="PANTHER" id="PTHR43235:SF1">
    <property type="entry name" value="GLUTAMINE AMIDOTRANSFERASE PB2B2.05-RELATED"/>
    <property type="match status" value="1"/>
</dbReference>
<sequence length="256" mass="27478">MKAPRIAIPEPTLNDTEYNERSWPQYAQAVEASGGIAVKIPLSALPAEVARLASSCEGVLLPGSGADVDPEKYGQERIPECGKADPAREAVDELLMQDAANLHKPIFGICYGLQTWNVWRGGSLMQHLQTGVNHAPGRTIVEAHRVSITEGSQLAGLAADGELAVNSSHHQAIDRPGDGLRVVARSTEDGVIEAVEGTGDQFVVAVQWHPERSFADDPASKALFDNFVQAAATWQPRPIRESVPESVAMESAQETK</sequence>
<dbReference type="Gene3D" id="3.40.50.880">
    <property type="match status" value="1"/>
</dbReference>
<keyword evidence="1" id="KW-0315">Glutamine amidotransferase</keyword>
<comment type="caution">
    <text evidence="1">The sequence shown here is derived from an EMBL/GenBank/DDBJ whole genome shotgun (WGS) entry which is preliminary data.</text>
</comment>
<proteinExistence type="predicted"/>
<dbReference type="Pfam" id="PF07722">
    <property type="entry name" value="Peptidase_C26"/>
    <property type="match status" value="1"/>
</dbReference>